<feature type="region of interest" description="Disordered" evidence="5">
    <location>
        <begin position="721"/>
        <end position="777"/>
    </location>
</feature>
<dbReference type="PROSITE" id="PS50199">
    <property type="entry name" value="ZF_RANBP2_2"/>
    <property type="match status" value="2"/>
</dbReference>
<dbReference type="Gene3D" id="4.10.1060.10">
    <property type="entry name" value="Zinc finger, RanBP2-type"/>
    <property type="match status" value="2"/>
</dbReference>
<dbReference type="GO" id="GO:0003729">
    <property type="term" value="F:mRNA binding"/>
    <property type="evidence" value="ECO:0007669"/>
    <property type="project" value="TreeGrafter"/>
</dbReference>
<evidence type="ECO:0000313" key="8">
    <source>
        <dbReference type="Proteomes" id="UP001152561"/>
    </source>
</evidence>
<dbReference type="PANTHER" id="PTHR23111:SF30">
    <property type="entry name" value="ZINC FINGER PROTEIN VAR3, CHLOROPLASTIC"/>
    <property type="match status" value="1"/>
</dbReference>
<keyword evidence="8" id="KW-1185">Reference proteome</keyword>
<evidence type="ECO:0000256" key="2">
    <source>
        <dbReference type="ARBA" id="ARBA00022771"/>
    </source>
</evidence>
<name>A0A9Q1L561_9SOLA</name>
<dbReference type="OrthoDB" id="448399at2759"/>
<dbReference type="SUPFAM" id="SSF90209">
    <property type="entry name" value="Ran binding protein zinc finger-like"/>
    <property type="match status" value="1"/>
</dbReference>
<accession>A0A9Q1L561</accession>
<protein>
    <recommendedName>
        <fullName evidence="6">RanBP2-type domain-containing protein</fullName>
    </recommendedName>
</protein>
<dbReference type="InterPro" id="IPR001876">
    <property type="entry name" value="Znf_RanBP2"/>
</dbReference>
<dbReference type="PROSITE" id="PS01358">
    <property type="entry name" value="ZF_RANBP2_1"/>
    <property type="match status" value="2"/>
</dbReference>
<keyword evidence="1" id="KW-0479">Metal-binding</keyword>
<feature type="compositionally biased region" description="Basic and acidic residues" evidence="5">
    <location>
        <begin position="525"/>
        <end position="537"/>
    </location>
</feature>
<dbReference type="InterPro" id="IPR036443">
    <property type="entry name" value="Znf_RanBP2_sf"/>
</dbReference>
<dbReference type="Proteomes" id="UP001152561">
    <property type="component" value="Unassembled WGS sequence"/>
</dbReference>
<feature type="domain" description="RanBP2-type" evidence="6">
    <location>
        <begin position="251"/>
        <end position="280"/>
    </location>
</feature>
<feature type="region of interest" description="Disordered" evidence="5">
    <location>
        <begin position="490"/>
        <end position="537"/>
    </location>
</feature>
<evidence type="ECO:0000256" key="1">
    <source>
        <dbReference type="ARBA" id="ARBA00022723"/>
    </source>
</evidence>
<feature type="compositionally biased region" description="Polar residues" evidence="5">
    <location>
        <begin position="500"/>
        <end position="511"/>
    </location>
</feature>
<evidence type="ECO:0000313" key="7">
    <source>
        <dbReference type="EMBL" id="KAJ8528964.1"/>
    </source>
</evidence>
<dbReference type="GO" id="GO:0005737">
    <property type="term" value="C:cytoplasm"/>
    <property type="evidence" value="ECO:0007669"/>
    <property type="project" value="TreeGrafter"/>
</dbReference>
<feature type="compositionally biased region" description="Basic and acidic residues" evidence="5">
    <location>
        <begin position="762"/>
        <end position="777"/>
    </location>
</feature>
<organism evidence="7 8">
    <name type="scientific">Anisodus acutangulus</name>
    <dbReference type="NCBI Taxonomy" id="402998"/>
    <lineage>
        <taxon>Eukaryota</taxon>
        <taxon>Viridiplantae</taxon>
        <taxon>Streptophyta</taxon>
        <taxon>Embryophyta</taxon>
        <taxon>Tracheophyta</taxon>
        <taxon>Spermatophyta</taxon>
        <taxon>Magnoliopsida</taxon>
        <taxon>eudicotyledons</taxon>
        <taxon>Gunneridae</taxon>
        <taxon>Pentapetalae</taxon>
        <taxon>asterids</taxon>
        <taxon>lamiids</taxon>
        <taxon>Solanales</taxon>
        <taxon>Solanaceae</taxon>
        <taxon>Solanoideae</taxon>
        <taxon>Hyoscyameae</taxon>
        <taxon>Anisodus</taxon>
    </lineage>
</organism>
<feature type="domain" description="RanBP2-type" evidence="6">
    <location>
        <begin position="284"/>
        <end position="313"/>
    </location>
</feature>
<evidence type="ECO:0000256" key="5">
    <source>
        <dbReference type="SAM" id="MobiDB-lite"/>
    </source>
</evidence>
<dbReference type="GO" id="GO:0008270">
    <property type="term" value="F:zinc ion binding"/>
    <property type="evidence" value="ECO:0007669"/>
    <property type="project" value="UniProtKB-KW"/>
</dbReference>
<proteinExistence type="predicted"/>
<comment type="caution">
    <text evidence="7">The sequence shown here is derived from an EMBL/GenBank/DDBJ whole genome shotgun (WGS) entry which is preliminary data.</text>
</comment>
<feature type="region of interest" description="Disordered" evidence="5">
    <location>
        <begin position="840"/>
        <end position="859"/>
    </location>
</feature>
<evidence type="ECO:0000256" key="4">
    <source>
        <dbReference type="PROSITE-ProRule" id="PRU00322"/>
    </source>
</evidence>
<dbReference type="AlphaFoldDB" id="A0A9Q1L561"/>
<feature type="compositionally biased region" description="Low complexity" evidence="5">
    <location>
        <begin position="626"/>
        <end position="641"/>
    </location>
</feature>
<dbReference type="PANTHER" id="PTHR23111">
    <property type="entry name" value="ZINC FINGER PROTEIN"/>
    <property type="match status" value="1"/>
</dbReference>
<dbReference type="Pfam" id="PF00641">
    <property type="entry name" value="Zn_ribbon_RanBP"/>
    <property type="match status" value="2"/>
</dbReference>
<evidence type="ECO:0000259" key="6">
    <source>
        <dbReference type="PROSITE" id="PS50199"/>
    </source>
</evidence>
<feature type="region of interest" description="Disordered" evidence="5">
    <location>
        <begin position="622"/>
        <end position="650"/>
    </location>
</feature>
<dbReference type="EMBL" id="JAJAGQ010000022">
    <property type="protein sequence ID" value="KAJ8528964.1"/>
    <property type="molecule type" value="Genomic_DNA"/>
</dbReference>
<gene>
    <name evidence="7" type="ORF">K7X08_035799</name>
</gene>
<keyword evidence="3" id="KW-0862">Zinc</keyword>
<feature type="compositionally biased region" description="Basic and acidic residues" evidence="5">
    <location>
        <begin position="850"/>
        <end position="859"/>
    </location>
</feature>
<sequence>MGGTWRFISLLGTPFPTVLNQLRRPSLLHFRRLACSSRRVRVHISPLSPINSSQQQFHAQPISPLNSSTSSSFRSHPWPEWHSLISLLTGNGQLAPAVEDSFVAYEEFSHDFLRAASVCLAFARERPNLIRSLSRRDIEAVVSNGTPFLFKAALETSRRMRAAFLGIEGSTVLDDNANMVDLMKYIVSYVSKPTVSSEKNSLYSRELIESSCRNLLRELVEVSCGAPAEQYQFSGRYGQTPTPIRQNIVMKRGDWICQKCNFMNFARNNKCLECEEPRPRRQLTGGEWECPQCYFCNYGRNVVCLRCDFGRPAGASLRTTHSSAEAGYNGNSAYPNGIDPRLAENEEKAQRWFSKVSQMNNASDMDSAAADEDFPEIMPLRKGENKFVVSTRRTPLERRLAKTQYQRNLGNNGIPEGNTLTGGAHRILDTSMKQNMDKISGTSHKGVAADENSESAIHYSEKGSKYVPFVPLPTDMFNKKNQTSVMDEKVKEEVGVSHTPEASHQTSSASLGNDIGKSMESNRPLSEDKEREQAEKSESWFKKIAELHDVNDLPSAISDDDFPEIMPMRKGENRFVVSKKKDRSLTSPMSKRQVAMEQANNSNFVPFVPFPPGYFAKTNTQQADITDSSSLSRVETSSTSSNLDHKGSPLNPLSKTYCEMEDVVKTHQQSDPGYKFTDSITAQTPDDQFTGSRFVSPNFSGDQGFPRVGNIGETSLAYDASSIDNSGRRNSVKEDISPSETLGVGSPQLPGNQNIRSGWTEKSLEGSAFKEPDPLDMSEEAKAERWFRRVAQIKDISELSQIPDEDFPSIMPMRKGVNRFVVSKRKTPLERRLTSTQYRRNLPIVSSDPMRSDNDNNEK</sequence>
<reference evidence="8" key="1">
    <citation type="journal article" date="2023" name="Proc. Natl. Acad. Sci. U.S.A.">
        <title>Genomic and structural basis for evolution of tropane alkaloid biosynthesis.</title>
        <authorList>
            <person name="Wanga Y.-J."/>
            <person name="Taina T."/>
            <person name="Yua J.-Y."/>
            <person name="Lia J."/>
            <person name="Xua B."/>
            <person name="Chenc J."/>
            <person name="D'Auriad J.C."/>
            <person name="Huanga J.-P."/>
            <person name="Huanga S.-X."/>
        </authorList>
    </citation>
    <scope>NUCLEOTIDE SEQUENCE [LARGE SCALE GENOMIC DNA]</scope>
    <source>
        <strain evidence="8">cv. KIB-2019</strain>
    </source>
</reference>
<dbReference type="SMART" id="SM00547">
    <property type="entry name" value="ZnF_RBZ"/>
    <property type="match status" value="2"/>
</dbReference>
<keyword evidence="2 4" id="KW-0863">Zinc-finger</keyword>
<evidence type="ECO:0000256" key="3">
    <source>
        <dbReference type="ARBA" id="ARBA00022833"/>
    </source>
</evidence>